<gene>
    <name evidence="2" type="ORF">B1A_02387</name>
</gene>
<evidence type="ECO:0000313" key="2">
    <source>
        <dbReference type="EMBL" id="EQD78177.1"/>
    </source>
</evidence>
<dbReference type="NCBIfam" id="TIGR03071">
    <property type="entry name" value="couple_hipA"/>
    <property type="match status" value="1"/>
</dbReference>
<sequence>MSLSQGTEPFKGNVVEAYFDNLLTDSKTIRARVAQRYGVNPNQAFALLEQIGRDCVGALQLLPPDAEAPDVRCIDARSITNDEVGKLLDQTLSGALIERGEPIED</sequence>
<reference evidence="2" key="2">
    <citation type="journal article" date="2014" name="ISME J.">
        <title>Microbial stratification in low pH oxic and suboxic macroscopic growths along an acid mine drainage.</title>
        <authorList>
            <person name="Mendez-Garcia C."/>
            <person name="Mesa V."/>
            <person name="Sprenger R.R."/>
            <person name="Richter M."/>
            <person name="Diez M.S."/>
            <person name="Solano J."/>
            <person name="Bargiela R."/>
            <person name="Golyshina O.V."/>
            <person name="Manteca A."/>
            <person name="Ramos J.L."/>
            <person name="Gallego J.R."/>
            <person name="Llorente I."/>
            <person name="Martins Dos Santos V.A."/>
            <person name="Jensen O.N."/>
            <person name="Pelaez A.I."/>
            <person name="Sanchez J."/>
            <person name="Ferrer M."/>
        </authorList>
    </citation>
    <scope>NUCLEOTIDE SEQUENCE</scope>
</reference>
<dbReference type="InterPro" id="IPR017508">
    <property type="entry name" value="HipA_N1"/>
</dbReference>
<evidence type="ECO:0000259" key="1">
    <source>
        <dbReference type="Pfam" id="PF13657"/>
    </source>
</evidence>
<accession>T1C7W5</accession>
<protein>
    <submittedName>
        <fullName evidence="2">Hipa protein</fullName>
    </submittedName>
</protein>
<name>T1C7W5_9ZZZZ</name>
<dbReference type="AlphaFoldDB" id="T1C7W5"/>
<reference evidence="2" key="1">
    <citation type="submission" date="2013-08" db="EMBL/GenBank/DDBJ databases">
        <authorList>
            <person name="Mendez C."/>
            <person name="Richter M."/>
            <person name="Ferrer M."/>
            <person name="Sanchez J."/>
        </authorList>
    </citation>
    <scope>NUCLEOTIDE SEQUENCE</scope>
</reference>
<comment type="caution">
    <text evidence="2">The sequence shown here is derived from an EMBL/GenBank/DDBJ whole genome shotgun (WGS) entry which is preliminary data.</text>
</comment>
<dbReference type="Pfam" id="PF13657">
    <property type="entry name" value="Couple_hipA"/>
    <property type="match status" value="1"/>
</dbReference>
<organism evidence="2">
    <name type="scientific">mine drainage metagenome</name>
    <dbReference type="NCBI Taxonomy" id="410659"/>
    <lineage>
        <taxon>unclassified sequences</taxon>
        <taxon>metagenomes</taxon>
        <taxon>ecological metagenomes</taxon>
    </lineage>
</organism>
<dbReference type="EMBL" id="AUZX01001776">
    <property type="protein sequence ID" value="EQD78177.1"/>
    <property type="molecule type" value="Genomic_DNA"/>
</dbReference>
<proteinExistence type="predicted"/>
<feature type="domain" description="HipA N-terminal subdomain 1" evidence="1">
    <location>
        <begin position="2"/>
        <end position="61"/>
    </location>
</feature>
<feature type="non-terminal residue" evidence="2">
    <location>
        <position position="105"/>
    </location>
</feature>